<evidence type="ECO:0000313" key="2">
    <source>
        <dbReference type="Proteomes" id="UP000077552"/>
    </source>
</evidence>
<keyword evidence="2" id="KW-1185">Reference proteome</keyword>
<dbReference type="Proteomes" id="UP000077552">
    <property type="component" value="Unassembled WGS sequence"/>
</dbReference>
<dbReference type="EMBL" id="LXIE01000050">
    <property type="protein sequence ID" value="OAD90181.1"/>
    <property type="molecule type" value="Genomic_DNA"/>
</dbReference>
<evidence type="ECO:0008006" key="3">
    <source>
        <dbReference type="Google" id="ProtNLM"/>
    </source>
</evidence>
<dbReference type="Pfam" id="PF11013">
    <property type="entry name" value="DUF2851"/>
    <property type="match status" value="1"/>
</dbReference>
<accession>A0A1A9LBQ4</accession>
<organism evidence="1 2">
    <name type="scientific">Aequorivita soesokkakensis</name>
    <dbReference type="NCBI Taxonomy" id="1385699"/>
    <lineage>
        <taxon>Bacteria</taxon>
        <taxon>Pseudomonadati</taxon>
        <taxon>Bacteroidota</taxon>
        <taxon>Flavobacteriia</taxon>
        <taxon>Flavobacteriales</taxon>
        <taxon>Flavobacteriaceae</taxon>
        <taxon>Aequorivita</taxon>
    </lineage>
</organism>
<dbReference type="InterPro" id="IPR021272">
    <property type="entry name" value="DUF2851"/>
</dbReference>
<name>A0A1A9LBQ4_9FLAO</name>
<evidence type="ECO:0000313" key="1">
    <source>
        <dbReference type="EMBL" id="OAD90181.1"/>
    </source>
</evidence>
<sequence length="435" mass="51152">MKEDFLHYVWKFQKLEVGNFYTSNNEILHVKKQGSHNLNSGPDFFNAQIELDGQLWAGNVELHVKSSDWYAHAHEMDPAYDNVILHVVWEHDAEVFRKDGSVIPTFVLKKHISKNTLQQYHKLFSKDEKWINCENDFADVDGFIIENWLERIYFERLQKKESLLLKELKNSQNHWESLLFRMLCKNFGLKVNGDSFFSIAKSIEFSVLQKCSQDRQQLEALLMGQAGLLDGEKEEWYFKTLKTNYEFLRHKFGLMNESVITPKFFRLRPPNFPTLRLAQLAMLYFERTNLFSQIIAAQNTKDYYDIFNIYASEYWNTHYNFGISSLERKKRITKSFVDLLIINTIIPIKFCYARQQGRDISEEILKLASEIASEENTIVKKFDSFKNISKNASQSQALLQLKNEYCDKNKCLQCGVGNFIIGSEAEIRKIRQLQN</sequence>
<proteinExistence type="predicted"/>
<reference evidence="1 2" key="1">
    <citation type="submission" date="2016-05" db="EMBL/GenBank/DDBJ databases">
        <title>Genome sequencing of Vitellibacter soesokkakensis RSSK-12.</title>
        <authorList>
            <person name="Thevarajoo S."/>
            <person name="Selvaratnam C."/>
            <person name="Goh K.M."/>
            <person name="Chan K.-G."/>
            <person name="Chong C.S."/>
        </authorList>
    </citation>
    <scope>NUCLEOTIDE SEQUENCE [LARGE SCALE GENOMIC DNA]</scope>
    <source>
        <strain evidence="1 2">RSSK-12</strain>
    </source>
</reference>
<comment type="caution">
    <text evidence="1">The sequence shown here is derived from an EMBL/GenBank/DDBJ whole genome shotgun (WGS) entry which is preliminary data.</text>
</comment>
<dbReference type="STRING" id="1385699.A7A78_08190"/>
<dbReference type="RefSeq" id="WP_068763206.1">
    <property type="nucleotide sequence ID" value="NZ_LXIE01000050.1"/>
</dbReference>
<gene>
    <name evidence="1" type="ORF">A7A78_08190</name>
</gene>
<dbReference type="OrthoDB" id="1005072at2"/>
<dbReference type="AlphaFoldDB" id="A0A1A9LBQ4"/>
<protein>
    <recommendedName>
        <fullName evidence="3">DUF2851 domain-containing protein</fullName>
    </recommendedName>
</protein>